<gene>
    <name evidence="3" type="primary">birA</name>
    <name evidence="3" type="ORF">RT761_00791</name>
</gene>
<sequence>METSKNFRILHYETVGSTNQLARQFAEQGEPEGLLIVADQQVAGKGRSGKDWFSVPGESLTFSLLLRPIKKNPEQCPQLALILGLTLAQTMENMGFKPQLKWPNDVYLHGKKIAGILLENAFRSNQIQWIIAGIGVNLNVTKNHFSQELRDQATSLLIEGKKKITHDFFLQKFLIIFSSWYCSWINNDKMQHLLEEYTKRSILLGCLITYEKKGRRCQGWVERFDENGGIWVINQKERYRLSWGEVSIASYSNFQAGLNFHLDGGETR</sequence>
<feature type="domain" description="BPL/LPL catalytic" evidence="2">
    <location>
        <begin position="1"/>
        <end position="185"/>
    </location>
</feature>
<protein>
    <submittedName>
        <fullName evidence="3">Bifunctional ligase/repressor BirA</fullName>
        <ecNumber evidence="3">6.3.4.15</ecNumber>
    </submittedName>
</protein>
<dbReference type="PANTHER" id="PTHR12835">
    <property type="entry name" value="BIOTIN PROTEIN LIGASE"/>
    <property type="match status" value="1"/>
</dbReference>
<dbReference type="PROSITE" id="PS51733">
    <property type="entry name" value="BPL_LPL_CATALYTIC"/>
    <property type="match status" value="1"/>
</dbReference>
<accession>A0A7T1AKH3</accession>
<dbReference type="Proteomes" id="UP000594463">
    <property type="component" value="Chromosome"/>
</dbReference>
<dbReference type="AlphaFoldDB" id="A0A7T1AKH3"/>
<organism evidence="3 4">
    <name type="scientific">Atribacter laminatus</name>
    <dbReference type="NCBI Taxonomy" id="2847778"/>
    <lineage>
        <taxon>Bacteria</taxon>
        <taxon>Pseudomonadati</taxon>
        <taxon>Atribacterota</taxon>
        <taxon>Atribacteria</taxon>
        <taxon>Atribacterales</taxon>
        <taxon>Atribacteraceae</taxon>
        <taxon>Atribacter</taxon>
    </lineage>
</organism>
<dbReference type="KEGG" id="alam:RT761_00791"/>
<keyword evidence="1 3" id="KW-0436">Ligase</keyword>
<dbReference type="PANTHER" id="PTHR12835:SF5">
    <property type="entry name" value="BIOTIN--PROTEIN LIGASE"/>
    <property type="match status" value="1"/>
</dbReference>
<evidence type="ECO:0000313" key="3">
    <source>
        <dbReference type="EMBL" id="QPM67587.1"/>
    </source>
</evidence>
<dbReference type="EC" id="6.3.4.15" evidence="3"/>
<dbReference type="InterPro" id="IPR004408">
    <property type="entry name" value="Biotin_CoA_COase_ligase"/>
</dbReference>
<evidence type="ECO:0000313" key="4">
    <source>
        <dbReference type="Proteomes" id="UP000594463"/>
    </source>
</evidence>
<evidence type="ECO:0000256" key="1">
    <source>
        <dbReference type="ARBA" id="ARBA00022598"/>
    </source>
</evidence>
<dbReference type="CDD" id="cd16442">
    <property type="entry name" value="BPL"/>
    <property type="match status" value="1"/>
</dbReference>
<dbReference type="Pfam" id="PF03099">
    <property type="entry name" value="BPL_LplA_LipB"/>
    <property type="match status" value="1"/>
</dbReference>
<evidence type="ECO:0000259" key="2">
    <source>
        <dbReference type="PROSITE" id="PS51733"/>
    </source>
</evidence>
<dbReference type="InterPro" id="IPR004143">
    <property type="entry name" value="BPL_LPL_catalytic"/>
</dbReference>
<dbReference type="RefSeq" id="WP_218112783.1">
    <property type="nucleotide sequence ID" value="NZ_CP065383.1"/>
</dbReference>
<dbReference type="InterPro" id="IPR045864">
    <property type="entry name" value="aa-tRNA-synth_II/BPL/LPL"/>
</dbReference>
<dbReference type="GO" id="GO:0004077">
    <property type="term" value="F:biotin--[biotin carboxyl-carrier protein] ligase activity"/>
    <property type="evidence" value="ECO:0007669"/>
    <property type="project" value="UniProtKB-EC"/>
</dbReference>
<keyword evidence="4" id="KW-1185">Reference proteome</keyword>
<name>A0A7T1AKH3_ATRLM</name>
<dbReference type="EMBL" id="CP065383">
    <property type="protein sequence ID" value="QPM67587.1"/>
    <property type="molecule type" value="Genomic_DNA"/>
</dbReference>
<reference evidence="3 4" key="1">
    <citation type="journal article" date="2021" name="Nat. Commun.">
        <title>Isolation of a member of the candidate phylum Atribacteria reveals a unique cell membrane structure.</title>
        <authorList>
            <person name="Taiki K."/>
            <person name="Nobu M.K."/>
            <person name="Kusada H."/>
            <person name="Meng X.-Y."/>
            <person name="Hosoki N."/>
            <person name="Uematsu K."/>
            <person name="Yoshioka H."/>
            <person name="Kamagata Y."/>
            <person name="Tamaki H."/>
        </authorList>
    </citation>
    <scope>NUCLEOTIDE SEQUENCE [LARGE SCALE GENOMIC DNA]</scope>
    <source>
        <strain evidence="3 4">RT761</strain>
    </source>
</reference>
<proteinExistence type="predicted"/>
<dbReference type="SUPFAM" id="SSF55681">
    <property type="entry name" value="Class II aaRS and biotin synthetases"/>
    <property type="match status" value="1"/>
</dbReference>
<dbReference type="NCBIfam" id="TIGR00121">
    <property type="entry name" value="birA_ligase"/>
    <property type="match status" value="1"/>
</dbReference>
<dbReference type="GO" id="GO:0005737">
    <property type="term" value="C:cytoplasm"/>
    <property type="evidence" value="ECO:0007669"/>
    <property type="project" value="TreeGrafter"/>
</dbReference>
<dbReference type="Gene3D" id="3.30.930.10">
    <property type="entry name" value="Bira Bifunctional Protein, Domain 2"/>
    <property type="match status" value="1"/>
</dbReference>